<dbReference type="Proteomes" id="UP000308199">
    <property type="component" value="Unassembled WGS sequence"/>
</dbReference>
<feature type="compositionally biased region" description="Low complexity" evidence="4">
    <location>
        <begin position="350"/>
        <end position="364"/>
    </location>
</feature>
<comment type="subcellular location">
    <subcellularLocation>
        <location evidence="1">Nucleus</location>
        <location evidence="1">Nucleolus</location>
    </subcellularLocation>
</comment>
<evidence type="ECO:0008006" key="7">
    <source>
        <dbReference type="Google" id="ProtNLM"/>
    </source>
</evidence>
<feature type="region of interest" description="Disordered" evidence="4">
    <location>
        <begin position="700"/>
        <end position="733"/>
    </location>
</feature>
<organism evidence="5 6">
    <name type="scientific">Phellinidium pouzarii</name>
    <dbReference type="NCBI Taxonomy" id="167371"/>
    <lineage>
        <taxon>Eukaryota</taxon>
        <taxon>Fungi</taxon>
        <taxon>Dikarya</taxon>
        <taxon>Basidiomycota</taxon>
        <taxon>Agaricomycotina</taxon>
        <taxon>Agaricomycetes</taxon>
        <taxon>Hymenochaetales</taxon>
        <taxon>Hymenochaetaceae</taxon>
        <taxon>Phellinidium</taxon>
    </lineage>
</organism>
<feature type="region of interest" description="Disordered" evidence="4">
    <location>
        <begin position="840"/>
        <end position="880"/>
    </location>
</feature>
<feature type="compositionally biased region" description="Basic and acidic residues" evidence="4">
    <location>
        <begin position="794"/>
        <end position="804"/>
    </location>
</feature>
<dbReference type="Pfam" id="PF04615">
    <property type="entry name" value="Utp14"/>
    <property type="match status" value="1"/>
</dbReference>
<dbReference type="AlphaFoldDB" id="A0A4S4LFF2"/>
<feature type="region of interest" description="Disordered" evidence="4">
    <location>
        <begin position="589"/>
        <end position="609"/>
    </location>
</feature>
<feature type="compositionally biased region" description="Acidic residues" evidence="4">
    <location>
        <begin position="865"/>
        <end position="877"/>
    </location>
</feature>
<feature type="compositionally biased region" description="Acidic residues" evidence="4">
    <location>
        <begin position="597"/>
        <end position="608"/>
    </location>
</feature>
<gene>
    <name evidence="5" type="ORF">EW145_g1352</name>
</gene>
<feature type="region of interest" description="Disordered" evidence="4">
    <location>
        <begin position="350"/>
        <end position="383"/>
    </location>
</feature>
<evidence type="ECO:0000256" key="1">
    <source>
        <dbReference type="ARBA" id="ARBA00004604"/>
    </source>
</evidence>
<evidence type="ECO:0000256" key="3">
    <source>
        <dbReference type="ARBA" id="ARBA00023242"/>
    </source>
</evidence>
<keyword evidence="6" id="KW-1185">Reference proteome</keyword>
<dbReference type="PANTHER" id="PTHR14150">
    <property type="entry name" value="U3 SMALL NUCLEOLAR RNA-ASSOCIATED PROTEIN 14"/>
    <property type="match status" value="1"/>
</dbReference>
<feature type="region of interest" description="Disordered" evidence="4">
    <location>
        <begin position="773"/>
        <end position="805"/>
    </location>
</feature>
<evidence type="ECO:0000313" key="6">
    <source>
        <dbReference type="Proteomes" id="UP000308199"/>
    </source>
</evidence>
<proteinExistence type="predicted"/>
<feature type="compositionally biased region" description="Acidic residues" evidence="4">
    <location>
        <begin position="93"/>
        <end position="119"/>
    </location>
</feature>
<dbReference type="OrthoDB" id="277439at2759"/>
<feature type="compositionally biased region" description="Basic residues" evidence="4">
    <location>
        <begin position="846"/>
        <end position="855"/>
    </location>
</feature>
<sequence>MKRGVAHRSARGASRPSSRLENAAGFAKRRAHTAKAAEDADVYDYHPGKSRRANVSLALDDDESRGAGYDDGEDGDEGEDEDRTKRMPRLVGEGEEDERIGSDEDEEIDSDAAFDESDEERFAEFSFKEKKGPAKSRKVRKISRIVRFAEVDLDEDDDAAQGSEIDDASQASSEDDEEEGEDDEFLDVLDVLDGRGDPDSGDDIHEVESKDILVKSSVKMAEPMDEDGPSDVDAEMDEDEVGSSEGDSEQDEIEDIEISGSDEDEADLSALDDLDKLVSGLETSAKRKAADEDELNGESFSIPQIKKKKRLFRDRTEAGAESEFGARIAGSSKLSLDDLLTPLASKPSVLSSLKKSVKPLASSSGPKNQPLPAPLPTRTQEKLDREAAYEQTKQEVDKWSETMKRIKEAEHLSFPLQASKTVRVSNLELTAKFKPTTELESSIDRLLKSAKLREEDINKTEDLLMKDLSVEEVAARRAELRQMRELAFRADAKAKRVSKIKSKAFRRIQKKERLKLLAKLDVDGEGMGDPEEERMKAELDRARERATLKHKNTGKWAKSMKARGELDVDQRRDINAMLERGERLRRRIQGVGSGSEDGVDSSDDDLGDDGVMRVKANAFEELERLRTGTGGDEVEDSDSKMKAKSVFEMKFMKDAAARQNQAVDRMIDDFRREVGDLPEGSDNDAREDDYVMSTPVERTNGRMVFRPGPQAQTSKMLPPPPPSAVSETSTLQSHDSYVLSPDIALNDIPASASPALLPSSALNSATAAEEPNPWLALSGSAPSSQGALQKQLKKGAEERERETDDAVVEISAADVLVLNDPKKTVDSTSIVTAVNGAINDDDKKNKKEKKKPKKEKGKESLHTDEDVDVNSEVEEQETALTKGEKVKAFEQRELVARAFAGDNVVRHFEEAKRKEIEADAPREVDTTLPGWGSWGGSGIDPKSRADYGKAHVIISERRDKKASKYAVRDLPYPYTSKAQFEARMSVPLGTEWNTRLGFQRGTLPRVVKKMGTVIDPLEKL</sequence>
<feature type="compositionally biased region" description="Acidic residues" evidence="4">
    <location>
        <begin position="223"/>
        <end position="271"/>
    </location>
</feature>
<feature type="compositionally biased region" description="Basic and acidic residues" evidence="4">
    <location>
        <begin position="120"/>
        <end position="132"/>
    </location>
</feature>
<feature type="compositionally biased region" description="Basic and acidic residues" evidence="4">
    <location>
        <begin position="35"/>
        <end position="47"/>
    </location>
</feature>
<dbReference type="GO" id="GO:0032040">
    <property type="term" value="C:small-subunit processome"/>
    <property type="evidence" value="ECO:0007669"/>
    <property type="project" value="InterPro"/>
</dbReference>
<evidence type="ECO:0000313" key="5">
    <source>
        <dbReference type="EMBL" id="THH10407.1"/>
    </source>
</evidence>
<name>A0A4S4LFF2_9AGAM</name>
<protein>
    <recommendedName>
        <fullName evidence="7">Utp14-domain-containing protein</fullName>
    </recommendedName>
</protein>
<accession>A0A4S4LFF2</accession>
<dbReference type="GO" id="GO:0006364">
    <property type="term" value="P:rRNA processing"/>
    <property type="evidence" value="ECO:0007669"/>
    <property type="project" value="InterPro"/>
</dbReference>
<dbReference type="InterPro" id="IPR006709">
    <property type="entry name" value="SSU_processome_Utp14"/>
</dbReference>
<evidence type="ECO:0000256" key="4">
    <source>
        <dbReference type="SAM" id="MobiDB-lite"/>
    </source>
</evidence>
<dbReference type="PANTHER" id="PTHR14150:SF12">
    <property type="entry name" value="U3 SMALL NUCLEOLAR RNA-ASSOCIATED PROTEIN 14 HOMOLOG A"/>
    <property type="match status" value="1"/>
</dbReference>
<keyword evidence="2" id="KW-0597">Phosphoprotein</keyword>
<feature type="compositionally biased region" description="Basic residues" evidence="4">
    <location>
        <begin position="133"/>
        <end position="144"/>
    </location>
</feature>
<evidence type="ECO:0000256" key="2">
    <source>
        <dbReference type="ARBA" id="ARBA00022553"/>
    </source>
</evidence>
<feature type="compositionally biased region" description="Basic and acidic residues" evidence="4">
    <location>
        <begin position="192"/>
        <end position="213"/>
    </location>
</feature>
<dbReference type="EMBL" id="SGPK01000037">
    <property type="protein sequence ID" value="THH10407.1"/>
    <property type="molecule type" value="Genomic_DNA"/>
</dbReference>
<feature type="region of interest" description="Disordered" evidence="4">
    <location>
        <begin position="1"/>
        <end position="271"/>
    </location>
</feature>
<feature type="compositionally biased region" description="Acidic residues" evidence="4">
    <location>
        <begin position="70"/>
        <end position="81"/>
    </location>
</feature>
<comment type="caution">
    <text evidence="5">The sequence shown here is derived from an EMBL/GenBank/DDBJ whole genome shotgun (WGS) entry which is preliminary data.</text>
</comment>
<feature type="compositionally biased region" description="Basic residues" evidence="4">
    <location>
        <begin position="1"/>
        <end position="10"/>
    </location>
</feature>
<feature type="compositionally biased region" description="Acidic residues" evidence="4">
    <location>
        <begin position="151"/>
        <end position="187"/>
    </location>
</feature>
<keyword evidence="3" id="KW-0539">Nucleus</keyword>
<reference evidence="5 6" key="1">
    <citation type="submission" date="2019-02" db="EMBL/GenBank/DDBJ databases">
        <title>Genome sequencing of the rare red list fungi Phellinidium pouzarii.</title>
        <authorList>
            <person name="Buettner E."/>
            <person name="Kellner H."/>
        </authorList>
    </citation>
    <scope>NUCLEOTIDE SEQUENCE [LARGE SCALE GENOMIC DNA]</scope>
    <source>
        <strain evidence="5 6">DSM 108285</strain>
    </source>
</reference>